<proteinExistence type="predicted"/>
<dbReference type="AlphaFoldDB" id="A0A6C0AGJ7"/>
<reference evidence="1" key="1">
    <citation type="journal article" date="2020" name="Nature">
        <title>Giant virus diversity and host interactions through global metagenomics.</title>
        <authorList>
            <person name="Schulz F."/>
            <person name="Roux S."/>
            <person name="Paez-Espino D."/>
            <person name="Jungbluth S."/>
            <person name="Walsh D.A."/>
            <person name="Denef V.J."/>
            <person name="McMahon K.D."/>
            <person name="Konstantinidis K.T."/>
            <person name="Eloe-Fadrosh E.A."/>
            <person name="Kyrpides N.C."/>
            <person name="Woyke T."/>
        </authorList>
    </citation>
    <scope>NUCLEOTIDE SEQUENCE</scope>
    <source>
        <strain evidence="1">GVMAG-S-1024976-23</strain>
    </source>
</reference>
<sequence>MEEIQENKEIHDNDNYVANAVLSEKAILALESNNIEEYVNSIIKIAENTNKTNIDRANLENNEFDTLSGHIKTISNDESNDNQAGITAKSLQEFESHYIEESIDKIVEKALSSSYSLDNSLYKKVNSNIYSDEPNIKRGSSGRIHDFDEISENKNDQSSNVTNSDELDCEFEPEPYISHIHNCQNKEAPALKNKNSIICDIKTFIKNAYDKIVNLFKSSKN</sequence>
<evidence type="ECO:0000313" key="1">
    <source>
        <dbReference type="EMBL" id="QHS78570.1"/>
    </source>
</evidence>
<name>A0A6C0AGJ7_9ZZZZ</name>
<accession>A0A6C0AGJ7</accession>
<dbReference type="EMBL" id="MN740601">
    <property type="protein sequence ID" value="QHS78570.1"/>
    <property type="molecule type" value="Genomic_DNA"/>
</dbReference>
<organism evidence="1">
    <name type="scientific">viral metagenome</name>
    <dbReference type="NCBI Taxonomy" id="1070528"/>
    <lineage>
        <taxon>unclassified sequences</taxon>
        <taxon>metagenomes</taxon>
        <taxon>organismal metagenomes</taxon>
    </lineage>
</organism>
<protein>
    <submittedName>
        <fullName evidence="1">Uncharacterized protein</fullName>
    </submittedName>
</protein>